<dbReference type="InterPro" id="IPR051171">
    <property type="entry name" value="CaCA"/>
</dbReference>
<keyword evidence="5" id="KW-0106">Calcium</keyword>
<dbReference type="InterPro" id="IPR036772">
    <property type="entry name" value="SRCR-like_dom_sf"/>
</dbReference>
<evidence type="ECO:0000256" key="12">
    <source>
        <dbReference type="SAM" id="MobiDB-lite"/>
    </source>
</evidence>
<name>A0AA35S932_GEOBA</name>
<dbReference type="FunFam" id="3.10.250.10:FF:000016">
    <property type="entry name" value="Scavenger receptor cysteine-rich protein type 12"/>
    <property type="match status" value="2"/>
</dbReference>
<dbReference type="PANTHER" id="PTHR11878:SF65">
    <property type="entry name" value="NA_CA-EXCHANGE PROTEIN, ISOFORM G"/>
    <property type="match status" value="1"/>
</dbReference>
<dbReference type="Gene3D" id="3.10.250.10">
    <property type="entry name" value="SRCR-like domain"/>
    <property type="match status" value="2"/>
</dbReference>
<keyword evidence="10" id="KW-0325">Glycoprotein</keyword>
<dbReference type="GO" id="GO:0030001">
    <property type="term" value="P:metal ion transport"/>
    <property type="evidence" value="ECO:0007669"/>
    <property type="project" value="TreeGrafter"/>
</dbReference>
<accession>A0AA35S932</accession>
<feature type="domain" description="SRCR" evidence="14">
    <location>
        <begin position="1103"/>
        <end position="1209"/>
    </location>
</feature>
<comment type="caution">
    <text evidence="15">The sequence shown here is derived from an EMBL/GenBank/DDBJ whole genome shotgun (WGS) entry which is preliminary data.</text>
</comment>
<sequence>RFVLRAILRGRSNRIPQLLRGIRCVFRCPATATNTRPTNRGPRERAAGLLEKIEKMRAGWVAAALLLLACSLRQVVRFEFFAGEAEADEDDLEINVTITRSVATAEEVSFTLTPTEYDASFGLPIPTFDPRSPNLATHYVPDVIEFTIPPGDGPTIIPVPIIDDDIAEDSDQYFIGVLGFRENPTGAVLGRDAILLEIQENDQATIGFQFLLSVVDEQDVDFTHNLLVTRDLDSEQNYSIALSGSPNTAEDDDFFVSDDTFYFPPDVSSINVSVTIRGDTRIELAETFDFPPHCSLDYIYVPAQSTYTVPEGEQREVSFVLDNPPPDGVFEFDYNVVLSTTDGSATGDIDYMSIVDEVIAASMMSDGVVSVNVSVFSDGRVELEETFSVVGRVMESGLITDGTGREFPVVFQSPLDVSIDSENVVSLRFADVAVTVTEGGSLLVCLEPVNTDVLDAEFTVQLSLLSGSATGGVDYVSEDMTVTIGPTGSGSPDTVVCITINTTTDTDIEGDESLTVIGTVTNNADLADFPDGNTVSITIQDASVELGVEQMAYEVSEADGSLEVCAVVNNGTVVNPVTISVSLSSVSATEGDDYVLEDEVVTLDAGSSMGCATIRIVPDDLIEGPEDFNVEITTNDAFAVISNDMALVTITGEIAMIGFEQAMYSVMEGDLNPTVDVCITVGNGRVANSSPVHICPPHIHCHSGPPVIIEAGDNSGCLQISIITDEVVEQEEEIRLAINTMTTDFDTSGSITETTVVILRDGAITIGFESIEYTVDEGGTLEVVVVKSAPFDSVIEFEVAGGNFSAVRAFSEGASSPNSISISFQIPDDIIALEPPETILCILTVLDPNPQISVDPDTTTVTIFDNDCPVTIGFDEANIIVSEDGGNIEVAVSLLQPVAAPVSVDFDYIFETAGFDDFVRTGLSRLTFTANGTQTIPLGIRDDNLDELEMETFSITLFNPLPPDCVTISPDLATITIIDDDEIITVGFEAETRTVQEDGGSIFVDVTIAQEISQPVTVGIVFMDGTAIQRSDFFRTGQSQLTFTTNGTLRILVGITDDTEDEPDETFSIALVNPVSGATVIVSPDTITITIIDNDEPPKEARIRLVDQRSGQETVKSGLVEVLWGSEWRSVCDDYWTYDDANVVCRQLGFLGFGATPILRGFFNANEPRRYWLDDVQCEGDESSLFDCPHRGLGVHNCGRRERAGVQCLNESDIEIRLADGGEIFYLSGAVELWMGNEWRSLCCNHWTSEDAKVACRELGHSADGATTIEVKAENGAKYWLDHVNCDGDEENLFACTHLQFTDEDNESMIELEQAMYAVMEGDPTPRVDVCVTVRNGRVANSLTVLISVLPTSTATEGEDYELSDPAEIVIPANMARGCLTVTILQSAVVEGEEEIRLAIDSTAVNATVVDAETTIVIAPDGVVVVGFRDTSLTASERETVRFVVQKVGLFDSEIEFQLSGEGFNGGDRFSAGGSDRVTNLNFFYTAPDNDVGLEDDVTIVTNLTLLTSSPQIITFNTVLSIVVQDNDRPVTVDFEADGVTVDENGGDIMVPVSVVQQIATNASVDVEVVSGTAVEQEDYVRTTLYQLEFSSNGTVFVPVGILDDGTIELTESFTVVLSNPQPAGGVELGISVFTVTISDDDLRIGFESIEYTVEEGGTLEVVVVKSAPFDSVIEFEVAGGNFSAIKAFPDGASSPNSISISFQIPDDVIALEPPETISFTLTVLDTNPQISVDPDTTTVTILDNDVLVGFEADILTVPEDAGNVFIPVTISQEVPEPITVDILYQDGSAMEQSDFFITGPSSLAFTSNGTRNILISIADDTEDEPDETFSIVLVNPVSGATVIVSPDTITITIIDNDVTIVDSDDEIPTGDKNPPVIIIIVTVVIAVLLIAAIIIITILIGIMRQRKKRQSKLTLPTPEPIYDDPDSYYSSVLDKTRK</sequence>
<feature type="disulfide bond" evidence="11">
    <location>
        <begin position="1178"/>
        <end position="1188"/>
    </location>
</feature>
<evidence type="ECO:0000256" key="4">
    <source>
        <dbReference type="ARBA" id="ARBA00022737"/>
    </source>
</evidence>
<dbReference type="InterPro" id="IPR038081">
    <property type="entry name" value="CalX-like_sf"/>
</dbReference>
<reference evidence="15" key="1">
    <citation type="submission" date="2023-03" db="EMBL/GenBank/DDBJ databases">
        <authorList>
            <person name="Steffen K."/>
            <person name="Cardenas P."/>
        </authorList>
    </citation>
    <scope>NUCLEOTIDE SEQUENCE</scope>
</reference>
<dbReference type="InterPro" id="IPR001190">
    <property type="entry name" value="SRCR"/>
</dbReference>
<organism evidence="15 16">
    <name type="scientific">Geodia barretti</name>
    <name type="common">Barrett's horny sponge</name>
    <dbReference type="NCBI Taxonomy" id="519541"/>
    <lineage>
        <taxon>Eukaryota</taxon>
        <taxon>Metazoa</taxon>
        <taxon>Porifera</taxon>
        <taxon>Demospongiae</taxon>
        <taxon>Heteroscleromorpha</taxon>
        <taxon>Tetractinellida</taxon>
        <taxon>Astrophorina</taxon>
        <taxon>Geodiidae</taxon>
        <taxon>Geodia</taxon>
    </lineage>
</organism>
<evidence type="ECO:0000256" key="2">
    <source>
        <dbReference type="ARBA" id="ARBA00022692"/>
    </source>
</evidence>
<feature type="disulfide bond" evidence="11">
    <location>
        <begin position="1286"/>
        <end position="1296"/>
    </location>
</feature>
<keyword evidence="6 13" id="KW-1133">Transmembrane helix</keyword>
<dbReference type="InterPro" id="IPR003644">
    <property type="entry name" value="Calx_beta"/>
</dbReference>
<feature type="transmembrane region" description="Helical" evidence="13">
    <location>
        <begin position="1877"/>
        <end position="1903"/>
    </location>
</feature>
<dbReference type="Pfam" id="PF03160">
    <property type="entry name" value="Calx-beta"/>
    <property type="match status" value="9"/>
</dbReference>
<evidence type="ECO:0000256" key="5">
    <source>
        <dbReference type="ARBA" id="ARBA00022837"/>
    </source>
</evidence>
<evidence type="ECO:0000256" key="8">
    <source>
        <dbReference type="ARBA" id="ARBA00023136"/>
    </source>
</evidence>
<keyword evidence="9 11" id="KW-1015">Disulfide bond</keyword>
<dbReference type="GO" id="GO:0016020">
    <property type="term" value="C:membrane"/>
    <property type="evidence" value="ECO:0007669"/>
    <property type="project" value="UniProtKB-SubCell"/>
</dbReference>
<keyword evidence="3" id="KW-0732">Signal</keyword>
<keyword evidence="15" id="KW-0675">Receptor</keyword>
<evidence type="ECO:0000256" key="7">
    <source>
        <dbReference type="ARBA" id="ARBA00023065"/>
    </source>
</evidence>
<evidence type="ECO:0000313" key="16">
    <source>
        <dbReference type="Proteomes" id="UP001174909"/>
    </source>
</evidence>
<comment type="subcellular location">
    <subcellularLocation>
        <location evidence="1">Membrane</location>
        <topology evidence="1">Single-pass membrane protein</topology>
    </subcellularLocation>
</comment>
<evidence type="ECO:0000256" key="1">
    <source>
        <dbReference type="ARBA" id="ARBA00004167"/>
    </source>
</evidence>
<keyword evidence="8 13" id="KW-0472">Membrane</keyword>
<dbReference type="Proteomes" id="UP001174909">
    <property type="component" value="Unassembled WGS sequence"/>
</dbReference>
<dbReference type="GO" id="GO:0007154">
    <property type="term" value="P:cell communication"/>
    <property type="evidence" value="ECO:0007669"/>
    <property type="project" value="InterPro"/>
</dbReference>
<feature type="non-terminal residue" evidence="15">
    <location>
        <position position="1939"/>
    </location>
</feature>
<keyword evidence="7" id="KW-0813">Transport</keyword>
<dbReference type="PRINTS" id="PR00258">
    <property type="entry name" value="SPERACTRCPTR"/>
</dbReference>
<proteinExistence type="predicted"/>
<evidence type="ECO:0000256" key="6">
    <source>
        <dbReference type="ARBA" id="ARBA00022989"/>
    </source>
</evidence>
<evidence type="ECO:0000256" key="9">
    <source>
        <dbReference type="ARBA" id="ARBA00023157"/>
    </source>
</evidence>
<dbReference type="SMART" id="SM00202">
    <property type="entry name" value="SR"/>
    <property type="match status" value="2"/>
</dbReference>
<dbReference type="SMART" id="SM00237">
    <property type="entry name" value="Calx_beta"/>
    <property type="match status" value="8"/>
</dbReference>
<dbReference type="PROSITE" id="PS50287">
    <property type="entry name" value="SRCR_2"/>
    <property type="match status" value="2"/>
</dbReference>
<keyword evidence="16" id="KW-1185">Reference proteome</keyword>
<dbReference type="EMBL" id="CASHTH010002104">
    <property type="protein sequence ID" value="CAI8024888.1"/>
    <property type="molecule type" value="Genomic_DNA"/>
</dbReference>
<dbReference type="Gene3D" id="2.60.40.2030">
    <property type="match status" value="9"/>
</dbReference>
<keyword evidence="7" id="KW-0406">Ion transport</keyword>
<dbReference type="SUPFAM" id="SSF56487">
    <property type="entry name" value="SRCR-like"/>
    <property type="match status" value="2"/>
</dbReference>
<evidence type="ECO:0000256" key="3">
    <source>
        <dbReference type="ARBA" id="ARBA00022729"/>
    </source>
</evidence>
<evidence type="ECO:0000259" key="14">
    <source>
        <dbReference type="PROSITE" id="PS50287"/>
    </source>
</evidence>
<keyword evidence="2 13" id="KW-0812">Transmembrane</keyword>
<gene>
    <name evidence="15" type="ORF">GBAR_LOCUS14414</name>
</gene>
<feature type="domain" description="SRCR" evidence="14">
    <location>
        <begin position="1216"/>
        <end position="1298"/>
    </location>
</feature>
<evidence type="ECO:0000256" key="11">
    <source>
        <dbReference type="PROSITE-ProRule" id="PRU00196"/>
    </source>
</evidence>
<feature type="region of interest" description="Disordered" evidence="12">
    <location>
        <begin position="1916"/>
        <end position="1939"/>
    </location>
</feature>
<protein>
    <submittedName>
        <fullName evidence="15">Scavenger receptor cysteine-rich type 1 protein M130</fullName>
    </submittedName>
</protein>
<keyword evidence="4" id="KW-0677">Repeat</keyword>
<dbReference type="SUPFAM" id="SSF141072">
    <property type="entry name" value="CalX-like"/>
    <property type="match status" value="13"/>
</dbReference>
<dbReference type="PANTHER" id="PTHR11878">
    <property type="entry name" value="SODIUM/CALCIUM EXCHANGER"/>
    <property type="match status" value="1"/>
</dbReference>
<comment type="caution">
    <text evidence="11">Lacks conserved residue(s) required for the propagation of feature annotation.</text>
</comment>
<evidence type="ECO:0000313" key="15">
    <source>
        <dbReference type="EMBL" id="CAI8024888.1"/>
    </source>
</evidence>
<dbReference type="Pfam" id="PF00530">
    <property type="entry name" value="SRCR"/>
    <property type="match status" value="2"/>
</dbReference>
<evidence type="ECO:0000256" key="13">
    <source>
        <dbReference type="SAM" id="Phobius"/>
    </source>
</evidence>
<evidence type="ECO:0000256" key="10">
    <source>
        <dbReference type="ARBA" id="ARBA00023180"/>
    </source>
</evidence>